<dbReference type="InterPro" id="IPR013538">
    <property type="entry name" value="ASHA1/2-like_C"/>
</dbReference>
<protein>
    <submittedName>
        <fullName evidence="3">SRPBCC domain-containing protein</fullName>
    </submittedName>
</protein>
<dbReference type="SUPFAM" id="SSF55961">
    <property type="entry name" value="Bet v1-like"/>
    <property type="match status" value="1"/>
</dbReference>
<dbReference type="EMBL" id="JBHUOF010000021">
    <property type="protein sequence ID" value="MFD2800764.1"/>
    <property type="molecule type" value="Genomic_DNA"/>
</dbReference>
<evidence type="ECO:0000259" key="2">
    <source>
        <dbReference type="Pfam" id="PF08327"/>
    </source>
</evidence>
<dbReference type="Proteomes" id="UP001597478">
    <property type="component" value="Unassembled WGS sequence"/>
</dbReference>
<dbReference type="RefSeq" id="WP_377390514.1">
    <property type="nucleotide sequence ID" value="NZ_JBHSAN010000024.1"/>
</dbReference>
<gene>
    <name evidence="3" type="ORF">ACFS2C_15330</name>
</gene>
<keyword evidence="4" id="KW-1185">Reference proteome</keyword>
<dbReference type="Gene3D" id="3.30.530.20">
    <property type="match status" value="1"/>
</dbReference>
<sequence length="202" mass="21466">MIDIARQLTTVYREVGPDPSGEALGVLLRRRYPAPAAEVFAALTDPDRLGRWYRAVAGDLRAGGDFTLAGGPGGRILQCEPPQRLRLTWGAEPATVDIRLGTDESGEVVLELEHVLGAEPAATALSVGPGWDVRLLALDRFLRGEHTDDPTGWKGSEDVQRFAQHAISAWAAAVSASGIAAEDDLTGARTAALARYAPDVTT</sequence>
<proteinExistence type="inferred from homology"/>
<name>A0ABW5WBC5_9PSEU</name>
<dbReference type="InterPro" id="IPR023393">
    <property type="entry name" value="START-like_dom_sf"/>
</dbReference>
<feature type="domain" description="Activator of Hsp90 ATPase homologue 1/2-like C-terminal" evidence="2">
    <location>
        <begin position="34"/>
        <end position="140"/>
    </location>
</feature>
<comment type="caution">
    <text evidence="3">The sequence shown here is derived from an EMBL/GenBank/DDBJ whole genome shotgun (WGS) entry which is preliminary data.</text>
</comment>
<evidence type="ECO:0000256" key="1">
    <source>
        <dbReference type="ARBA" id="ARBA00006817"/>
    </source>
</evidence>
<organism evidence="3 4">
    <name type="scientific">Prauserella oleivorans</name>
    <dbReference type="NCBI Taxonomy" id="1478153"/>
    <lineage>
        <taxon>Bacteria</taxon>
        <taxon>Bacillati</taxon>
        <taxon>Actinomycetota</taxon>
        <taxon>Actinomycetes</taxon>
        <taxon>Pseudonocardiales</taxon>
        <taxon>Pseudonocardiaceae</taxon>
        <taxon>Prauserella</taxon>
    </lineage>
</organism>
<evidence type="ECO:0000313" key="3">
    <source>
        <dbReference type="EMBL" id="MFD2800764.1"/>
    </source>
</evidence>
<evidence type="ECO:0000313" key="4">
    <source>
        <dbReference type="Proteomes" id="UP001597478"/>
    </source>
</evidence>
<comment type="similarity">
    <text evidence="1">Belongs to the AHA1 family.</text>
</comment>
<accession>A0ABW5WBC5</accession>
<dbReference type="Pfam" id="PF08327">
    <property type="entry name" value="AHSA1"/>
    <property type="match status" value="1"/>
</dbReference>
<reference evidence="4" key="1">
    <citation type="journal article" date="2019" name="Int. J. Syst. Evol. Microbiol.">
        <title>The Global Catalogue of Microorganisms (GCM) 10K type strain sequencing project: providing services to taxonomists for standard genome sequencing and annotation.</title>
        <authorList>
            <consortium name="The Broad Institute Genomics Platform"/>
            <consortium name="The Broad Institute Genome Sequencing Center for Infectious Disease"/>
            <person name="Wu L."/>
            <person name="Ma J."/>
        </authorList>
    </citation>
    <scope>NUCLEOTIDE SEQUENCE [LARGE SCALE GENOMIC DNA]</scope>
    <source>
        <strain evidence="4">IBRC-M 10906</strain>
    </source>
</reference>